<evidence type="ECO:0000256" key="4">
    <source>
        <dbReference type="ARBA" id="ARBA00022692"/>
    </source>
</evidence>
<keyword evidence="6" id="KW-0067">ATP-binding</keyword>
<dbReference type="Gene3D" id="1.20.1560.10">
    <property type="entry name" value="ABC transporter type 1, transmembrane domain"/>
    <property type="match status" value="1"/>
</dbReference>
<dbReference type="InterPro" id="IPR036640">
    <property type="entry name" value="ABC1_TM_sf"/>
</dbReference>
<keyword evidence="4 10" id="KW-0812">Transmembrane</keyword>
<proteinExistence type="inferred from homology"/>
<dbReference type="PANTHER" id="PTHR43394:SF2">
    <property type="entry name" value="ATP-DEPENDENT PERMEASE MDL2, MITOCHONDRIAL"/>
    <property type="match status" value="1"/>
</dbReference>
<gene>
    <name evidence="13" type="ORF">OGATHE_001143</name>
</gene>
<dbReference type="InterPro" id="IPR003439">
    <property type="entry name" value="ABC_transporter-like_ATP-bd"/>
</dbReference>
<feature type="domain" description="ABC transmembrane type-1" evidence="12">
    <location>
        <begin position="186"/>
        <end position="474"/>
    </location>
</feature>
<dbReference type="InterPro" id="IPR003593">
    <property type="entry name" value="AAA+_ATPase"/>
</dbReference>
<evidence type="ECO:0000259" key="11">
    <source>
        <dbReference type="PROSITE" id="PS50893"/>
    </source>
</evidence>
<evidence type="ECO:0000313" key="13">
    <source>
        <dbReference type="EMBL" id="KAH3676654.1"/>
    </source>
</evidence>
<feature type="transmembrane region" description="Helical" evidence="10">
    <location>
        <begin position="333"/>
        <end position="350"/>
    </location>
</feature>
<dbReference type="GO" id="GO:0005743">
    <property type="term" value="C:mitochondrial inner membrane"/>
    <property type="evidence" value="ECO:0007669"/>
    <property type="project" value="InterPro"/>
</dbReference>
<evidence type="ECO:0000313" key="14">
    <source>
        <dbReference type="Proteomes" id="UP000788993"/>
    </source>
</evidence>
<dbReference type="PROSITE" id="PS50893">
    <property type="entry name" value="ABC_TRANSPORTER_2"/>
    <property type="match status" value="1"/>
</dbReference>
<evidence type="ECO:0000256" key="2">
    <source>
        <dbReference type="ARBA" id="ARBA00005580"/>
    </source>
</evidence>
<dbReference type="SMART" id="SM00382">
    <property type="entry name" value="AAA"/>
    <property type="match status" value="1"/>
</dbReference>
<evidence type="ECO:0000256" key="3">
    <source>
        <dbReference type="ARBA" id="ARBA00009502"/>
    </source>
</evidence>
<feature type="domain" description="ABC transporter" evidence="11">
    <location>
        <begin position="507"/>
        <end position="748"/>
    </location>
</feature>
<dbReference type="PANTHER" id="PTHR43394">
    <property type="entry name" value="ATP-DEPENDENT PERMEASE MDL1, MITOCHONDRIAL"/>
    <property type="match status" value="1"/>
</dbReference>
<dbReference type="InterPro" id="IPR006721">
    <property type="entry name" value="ATP_synth_F1_esu_mt"/>
</dbReference>
<dbReference type="GO" id="GO:0015421">
    <property type="term" value="F:ABC-type oligopeptide transporter activity"/>
    <property type="evidence" value="ECO:0007669"/>
    <property type="project" value="TreeGrafter"/>
</dbReference>
<dbReference type="Gene3D" id="1.10.1620.20">
    <property type="entry name" value="ATP synthase, F1 complex, epsilon subunit superfamily, mitochondrial"/>
    <property type="match status" value="1"/>
</dbReference>
<dbReference type="GO" id="GO:0090374">
    <property type="term" value="P:oligopeptide export from mitochondrion"/>
    <property type="evidence" value="ECO:0007669"/>
    <property type="project" value="TreeGrafter"/>
</dbReference>
<dbReference type="InterPro" id="IPR011527">
    <property type="entry name" value="ABC1_TM_dom"/>
</dbReference>
<dbReference type="InterPro" id="IPR017871">
    <property type="entry name" value="ABC_transporter-like_CS"/>
</dbReference>
<keyword evidence="5" id="KW-0547">Nucleotide-binding</keyword>
<keyword evidence="8 10" id="KW-0472">Membrane</keyword>
<dbReference type="Pfam" id="PF00005">
    <property type="entry name" value="ABC_tran"/>
    <property type="match status" value="1"/>
</dbReference>
<feature type="compositionally biased region" description="Acidic residues" evidence="9">
    <location>
        <begin position="759"/>
        <end position="781"/>
    </location>
</feature>
<reference evidence="13" key="1">
    <citation type="journal article" date="2021" name="Open Biol.">
        <title>Shared evolutionary footprints suggest mitochondrial oxidative damage underlies multiple complex I losses in fungi.</title>
        <authorList>
            <person name="Schikora-Tamarit M.A."/>
            <person name="Marcet-Houben M."/>
            <person name="Nosek J."/>
            <person name="Gabaldon T."/>
        </authorList>
    </citation>
    <scope>NUCLEOTIDE SEQUENCE</scope>
    <source>
        <strain evidence="13">NCAIM Y.01608</strain>
    </source>
</reference>
<feature type="transmembrane region" description="Helical" evidence="10">
    <location>
        <begin position="221"/>
        <end position="245"/>
    </location>
</feature>
<dbReference type="CDD" id="cd18573">
    <property type="entry name" value="ABC_6TM_ABCB10_like"/>
    <property type="match status" value="1"/>
</dbReference>
<organism evidence="13 14">
    <name type="scientific">Ogataea polymorpha</name>
    <dbReference type="NCBI Taxonomy" id="460523"/>
    <lineage>
        <taxon>Eukaryota</taxon>
        <taxon>Fungi</taxon>
        <taxon>Dikarya</taxon>
        <taxon>Ascomycota</taxon>
        <taxon>Saccharomycotina</taxon>
        <taxon>Pichiomycetes</taxon>
        <taxon>Pichiales</taxon>
        <taxon>Pichiaceae</taxon>
        <taxon>Ogataea</taxon>
    </lineage>
</organism>
<dbReference type="GO" id="GO:0045259">
    <property type="term" value="C:proton-transporting ATP synthase complex"/>
    <property type="evidence" value="ECO:0007669"/>
    <property type="project" value="InterPro"/>
</dbReference>
<dbReference type="Proteomes" id="UP000788993">
    <property type="component" value="Unassembled WGS sequence"/>
</dbReference>
<dbReference type="PROSITE" id="PS00211">
    <property type="entry name" value="ABC_TRANSPORTER_1"/>
    <property type="match status" value="1"/>
</dbReference>
<evidence type="ECO:0000256" key="1">
    <source>
        <dbReference type="ARBA" id="ARBA00004141"/>
    </source>
</evidence>
<dbReference type="SUPFAM" id="SSF48690">
    <property type="entry name" value="Epsilon subunit of mitochondrial F1F0-ATP synthase"/>
    <property type="match status" value="1"/>
</dbReference>
<comment type="subcellular location">
    <subcellularLocation>
        <location evidence="1">Membrane</location>
        <topology evidence="1">Multi-pass membrane protein</topology>
    </subcellularLocation>
</comment>
<feature type="transmembrane region" description="Helical" evidence="10">
    <location>
        <begin position="413"/>
        <end position="434"/>
    </location>
</feature>
<feature type="compositionally biased region" description="Basic and acidic residues" evidence="9">
    <location>
        <begin position="804"/>
        <end position="818"/>
    </location>
</feature>
<protein>
    <submittedName>
        <fullName evidence="13">Uncharacterized protein</fullName>
    </submittedName>
</protein>
<dbReference type="Pfam" id="PF04627">
    <property type="entry name" value="ATP-synt_Eps"/>
    <property type="match status" value="1"/>
</dbReference>
<dbReference type="Gene3D" id="3.40.50.300">
    <property type="entry name" value="P-loop containing nucleotide triphosphate hydrolases"/>
    <property type="match status" value="1"/>
</dbReference>
<evidence type="ECO:0000256" key="8">
    <source>
        <dbReference type="ARBA" id="ARBA00023136"/>
    </source>
</evidence>
<dbReference type="InterPro" id="IPR039421">
    <property type="entry name" value="Type_1_exporter"/>
</dbReference>
<accession>A0A9P8TF97</accession>
<dbReference type="AlphaFoldDB" id="A0A9P8TF97"/>
<feature type="transmembrane region" description="Helical" evidence="10">
    <location>
        <begin position="181"/>
        <end position="201"/>
    </location>
</feature>
<evidence type="ECO:0000256" key="9">
    <source>
        <dbReference type="SAM" id="MobiDB-lite"/>
    </source>
</evidence>
<dbReference type="GO" id="GO:0005524">
    <property type="term" value="F:ATP binding"/>
    <property type="evidence" value="ECO:0007669"/>
    <property type="project" value="UniProtKB-KW"/>
</dbReference>
<comment type="similarity">
    <text evidence="2">Belongs to the ABC transporter superfamily. ABCB family. Mitochondrial peptide exporter (TC 3.A.1.212) subfamily.</text>
</comment>
<evidence type="ECO:0000259" key="12">
    <source>
        <dbReference type="PROSITE" id="PS50929"/>
    </source>
</evidence>
<dbReference type="FunFam" id="3.40.50.300:FF:000218">
    <property type="entry name" value="Multidrug ABC transporter ATP-binding protein"/>
    <property type="match status" value="1"/>
</dbReference>
<sequence>MSSWQKAGISFNKYLAIAARTVQRSLKNDLKVAAEKRYISDAKVQKLEKGNVVSTTDLASNKFIDLFHMILIARSLMVRVPSRPLLGTFFVRSLPVTGMLAARTRSLPEPLWRPSLVPASFHRSFSVFAARLQRAEVPEEAVKEKKPRTLRERILGVAEEEQSEAGFSEVRRLLKLARRDIKLFSVAIALLFISAFIVMSLPKVTGEILDSTRRYSNLEEARFYGLTLYQLLSVVGAMLCVYTAATFGRIIILRVLGEKLVARLRSNIMKNVLRQDMEFYDKNKVGDLISRLSSDAYVVSRSVTQNMSDGIKHSIVGGTSIGMMFHISPTLSMILLAFGPPLLLASYAYGMKIKSISRMLQKATGSLTKVAEEQLNNIKTIQSFTAETKELHRYDNQIRNVFKISYKDAMTNASFFVSTGILGHATFLLTLGLGTNLVFNGSMTVGDLAAYMMYTEYCGNATFGVATFYTELFKGAGAASRLFEVQDQVPRIDQVVGPKIAGSKGHIEFRNVTFAYPTRPDNKVFDNLCFEIKAGSNVCIVGPSGKGKSTIALLLLRFYTPNSGQILIDGVDITKYSVHSLRQLLGYVQQEPVLVPGTLSENITYGLPRNVKVTADMVEWAAAKANCDFVYHFPDKFNTDIGPKGSQLSGGQKQKIAIARSLIKNPPILILDEATSALDSKSENAINLTIANLMRDRSLTTISIAHRLSTIEKCDEVLVLGHDGRLAEEGKFKDLYPNRNSMLYKLLNEPQKKKKKEDEHEDHEAQEDDHEAPEDKEEMEPEADHNEVTGDEVTRGAFMKRRAVLNEEHERSEHKTLT</sequence>
<dbReference type="PROSITE" id="PS50929">
    <property type="entry name" value="ABC_TM1F"/>
    <property type="match status" value="1"/>
</dbReference>
<reference evidence="13" key="2">
    <citation type="submission" date="2021-01" db="EMBL/GenBank/DDBJ databases">
        <authorList>
            <person name="Schikora-Tamarit M.A."/>
        </authorList>
    </citation>
    <scope>NUCLEOTIDE SEQUENCE</scope>
    <source>
        <strain evidence="13">NCAIM Y.01608</strain>
    </source>
</reference>
<dbReference type="SUPFAM" id="SSF90123">
    <property type="entry name" value="ABC transporter transmembrane region"/>
    <property type="match status" value="1"/>
</dbReference>
<comment type="caution">
    <text evidence="13">The sequence shown here is derived from an EMBL/GenBank/DDBJ whole genome shotgun (WGS) entry which is preliminary data.</text>
</comment>
<dbReference type="GO" id="GO:0016887">
    <property type="term" value="F:ATP hydrolysis activity"/>
    <property type="evidence" value="ECO:0007669"/>
    <property type="project" value="InterPro"/>
</dbReference>
<feature type="compositionally biased region" description="Basic and acidic residues" evidence="9">
    <location>
        <begin position="782"/>
        <end position="794"/>
    </location>
</feature>
<evidence type="ECO:0000256" key="5">
    <source>
        <dbReference type="ARBA" id="ARBA00022741"/>
    </source>
</evidence>
<evidence type="ECO:0000256" key="6">
    <source>
        <dbReference type="ARBA" id="ARBA00022840"/>
    </source>
</evidence>
<keyword evidence="7 10" id="KW-1133">Transmembrane helix</keyword>
<evidence type="ECO:0000256" key="10">
    <source>
        <dbReference type="SAM" id="Phobius"/>
    </source>
</evidence>
<evidence type="ECO:0000256" key="7">
    <source>
        <dbReference type="ARBA" id="ARBA00022989"/>
    </source>
</evidence>
<comment type="similarity">
    <text evidence="3">Belongs to the eukaryotic ATPase epsilon family.</text>
</comment>
<dbReference type="Pfam" id="PF00664">
    <property type="entry name" value="ABC_membrane"/>
    <property type="match status" value="1"/>
</dbReference>
<name>A0A9P8TF97_9ASCO</name>
<dbReference type="EMBL" id="JAEUBD010000146">
    <property type="protein sequence ID" value="KAH3676654.1"/>
    <property type="molecule type" value="Genomic_DNA"/>
</dbReference>
<dbReference type="GO" id="GO:0046933">
    <property type="term" value="F:proton-transporting ATP synthase activity, rotational mechanism"/>
    <property type="evidence" value="ECO:0007669"/>
    <property type="project" value="InterPro"/>
</dbReference>
<dbReference type="SUPFAM" id="SSF52540">
    <property type="entry name" value="P-loop containing nucleoside triphosphate hydrolases"/>
    <property type="match status" value="1"/>
</dbReference>
<dbReference type="InterPro" id="IPR027417">
    <property type="entry name" value="P-loop_NTPase"/>
</dbReference>
<dbReference type="CDD" id="cd12153">
    <property type="entry name" value="F1-ATPase_epsilon"/>
    <property type="match status" value="1"/>
</dbReference>
<dbReference type="InterPro" id="IPR036742">
    <property type="entry name" value="ATP_synth_F1_esu_sf_mt"/>
</dbReference>
<feature type="region of interest" description="Disordered" evidence="9">
    <location>
        <begin position="748"/>
        <end position="818"/>
    </location>
</feature>
<keyword evidence="14" id="KW-1185">Reference proteome</keyword>